<keyword evidence="1" id="KW-0813">Transport</keyword>
<evidence type="ECO:0000256" key="1">
    <source>
        <dbReference type="ARBA" id="ARBA00022448"/>
    </source>
</evidence>
<feature type="transmembrane region" description="Helical" evidence="7">
    <location>
        <begin position="201"/>
        <end position="221"/>
    </location>
</feature>
<keyword evidence="7" id="KW-1133">Transmembrane helix</keyword>
<keyword evidence="4" id="KW-0249">Electron transport</keyword>
<dbReference type="Gene3D" id="1.10.1060.10">
    <property type="entry name" value="Alpha-helical ferredoxin"/>
    <property type="match status" value="1"/>
</dbReference>
<evidence type="ECO:0000256" key="3">
    <source>
        <dbReference type="ARBA" id="ARBA00022723"/>
    </source>
</evidence>
<dbReference type="GO" id="GO:0046872">
    <property type="term" value="F:metal ion binding"/>
    <property type="evidence" value="ECO:0007669"/>
    <property type="project" value="UniProtKB-KW"/>
</dbReference>
<evidence type="ECO:0000256" key="2">
    <source>
        <dbReference type="ARBA" id="ARBA00022485"/>
    </source>
</evidence>
<dbReference type="PROSITE" id="PS00198">
    <property type="entry name" value="4FE4S_FER_1"/>
    <property type="match status" value="1"/>
</dbReference>
<dbReference type="Pfam" id="PF12801">
    <property type="entry name" value="Fer4_5"/>
    <property type="match status" value="1"/>
</dbReference>
<sequence>MSAFVPASEVGILDSPEEVLSTLRNDGSRRWLYPTPSTGRFWRRRLVVGWALIAFFVALPIVRIGGRPAVLLDLAAREFTFVGFTFYPTDTFLLLLVGIAALVAIALVTALLGRVWCGWGCPQTVYLEFLYRPVERWIEGPEHVRARRDEGSWTLDKAWRKGAKWAVYVVVSALLAHTFTAYFVAWDRLIEWMTGPPTEHWGYFVLATLTTGLVLFDFGIFREQMCTIACPYARFQSVLLDPDSLIVSYDPTRGEPRARRGKKKIAEEKAGERPPLGDCIDCGACVRTCPTGIDIRDGLQMECVACTQCIDACDAIMDQLDLRRGLIRYTSERALEGETTRVFRGRTATYGLLLVAVATVFTVALTTRHAYDVDVIRAVGEPYLELADGRVANRVTLRVRNQTASDATFEAELLSPAGGSFRLGATPPVPVAGRAMARVNGVITIPGETFDVGAEAEAVVRLTFSDGTVEEAPFTVLGPNR</sequence>
<feature type="domain" description="4Fe-4S ferredoxin-type" evidence="8">
    <location>
        <begin position="269"/>
        <end position="298"/>
    </location>
</feature>
<keyword evidence="2" id="KW-0004">4Fe-4S</keyword>
<gene>
    <name evidence="9" type="ORF">BSZ37_05370</name>
</gene>
<keyword evidence="6" id="KW-0411">Iron-sulfur</keyword>
<evidence type="ECO:0000313" key="10">
    <source>
        <dbReference type="Proteomes" id="UP000216339"/>
    </source>
</evidence>
<feature type="transmembrane region" description="Helical" evidence="7">
    <location>
        <begin position="92"/>
        <end position="113"/>
    </location>
</feature>
<evidence type="ECO:0000256" key="4">
    <source>
        <dbReference type="ARBA" id="ARBA00022982"/>
    </source>
</evidence>
<keyword evidence="5" id="KW-0408">Iron</keyword>
<dbReference type="AlphaFoldDB" id="A0A271IZJ4"/>
<proteinExistence type="predicted"/>
<dbReference type="NCBIfam" id="TIGR02745">
    <property type="entry name" value="ccoG_rdxA_fixG"/>
    <property type="match status" value="1"/>
</dbReference>
<protein>
    <submittedName>
        <fullName evidence="9">Cytochrome c oxidase accessory protein CcoG</fullName>
    </submittedName>
</protein>
<name>A0A271IZJ4_9BACT</name>
<dbReference type="InterPro" id="IPR009051">
    <property type="entry name" value="Helical_ferredxn"/>
</dbReference>
<dbReference type="PROSITE" id="PS51379">
    <property type="entry name" value="4FE4S_FER_2"/>
    <property type="match status" value="1"/>
</dbReference>
<dbReference type="RefSeq" id="WP_179299489.1">
    <property type="nucleotide sequence ID" value="NZ_MQWD01000001.1"/>
</dbReference>
<organism evidence="9 10">
    <name type="scientific">Rubrivirga marina</name>
    <dbReference type="NCBI Taxonomy" id="1196024"/>
    <lineage>
        <taxon>Bacteria</taxon>
        <taxon>Pseudomonadati</taxon>
        <taxon>Rhodothermota</taxon>
        <taxon>Rhodothermia</taxon>
        <taxon>Rhodothermales</taxon>
        <taxon>Rubricoccaceae</taxon>
        <taxon>Rubrivirga</taxon>
    </lineage>
</organism>
<dbReference type="InterPro" id="IPR032879">
    <property type="entry name" value="FixG_C"/>
</dbReference>
<dbReference type="Pfam" id="PF13746">
    <property type="entry name" value="Fer4_18"/>
    <property type="match status" value="1"/>
</dbReference>
<accession>A0A271IZJ4</accession>
<feature type="transmembrane region" description="Helical" evidence="7">
    <location>
        <begin position="46"/>
        <end position="65"/>
    </location>
</feature>
<dbReference type="InterPro" id="IPR013783">
    <property type="entry name" value="Ig-like_fold"/>
</dbReference>
<dbReference type="GO" id="GO:0051539">
    <property type="term" value="F:4 iron, 4 sulfur cluster binding"/>
    <property type="evidence" value="ECO:0007669"/>
    <property type="project" value="UniProtKB-KW"/>
</dbReference>
<dbReference type="InterPro" id="IPR017896">
    <property type="entry name" value="4Fe4S_Fe-S-bd"/>
</dbReference>
<evidence type="ECO:0000256" key="6">
    <source>
        <dbReference type="ARBA" id="ARBA00023014"/>
    </source>
</evidence>
<keyword evidence="7" id="KW-0812">Transmembrane</keyword>
<dbReference type="Pfam" id="PF11614">
    <property type="entry name" value="FixG_C"/>
    <property type="match status" value="1"/>
</dbReference>
<dbReference type="InterPro" id="IPR017900">
    <property type="entry name" value="4Fe4S_Fe_S_CS"/>
</dbReference>
<dbReference type="PANTHER" id="PTHR30176">
    <property type="entry name" value="FERREDOXIN-TYPE PROTEIN NAPH"/>
    <property type="match status" value="1"/>
</dbReference>
<keyword evidence="3" id="KW-0479">Metal-binding</keyword>
<reference evidence="9 10" key="1">
    <citation type="submission" date="2016-11" db="EMBL/GenBank/DDBJ databases">
        <title>Study of marine rhodopsin-containing bacteria.</title>
        <authorList>
            <person name="Yoshizawa S."/>
            <person name="Kumagai Y."/>
            <person name="Kogure K."/>
        </authorList>
    </citation>
    <scope>NUCLEOTIDE SEQUENCE [LARGE SCALE GENOMIC DNA]</scope>
    <source>
        <strain evidence="9 10">SAORIC-28</strain>
    </source>
</reference>
<evidence type="ECO:0000313" key="9">
    <source>
        <dbReference type="EMBL" id="PAP75909.1"/>
    </source>
</evidence>
<evidence type="ECO:0000256" key="5">
    <source>
        <dbReference type="ARBA" id="ARBA00023004"/>
    </source>
</evidence>
<keyword evidence="7" id="KW-0472">Membrane</keyword>
<dbReference type="PANTHER" id="PTHR30176:SF3">
    <property type="entry name" value="FERREDOXIN-TYPE PROTEIN NAPH"/>
    <property type="match status" value="1"/>
</dbReference>
<keyword evidence="10" id="KW-1185">Reference proteome</keyword>
<evidence type="ECO:0000256" key="7">
    <source>
        <dbReference type="SAM" id="Phobius"/>
    </source>
</evidence>
<dbReference type="InterPro" id="IPR014116">
    <property type="entry name" value="Cyt_c_oxidase_cbb3_FixG"/>
</dbReference>
<dbReference type="Proteomes" id="UP000216339">
    <property type="component" value="Unassembled WGS sequence"/>
</dbReference>
<evidence type="ECO:0000259" key="8">
    <source>
        <dbReference type="PROSITE" id="PS51379"/>
    </source>
</evidence>
<dbReference type="GO" id="GO:0005886">
    <property type="term" value="C:plasma membrane"/>
    <property type="evidence" value="ECO:0007669"/>
    <property type="project" value="TreeGrafter"/>
</dbReference>
<dbReference type="Gene3D" id="2.60.40.10">
    <property type="entry name" value="Immunoglobulins"/>
    <property type="match status" value="1"/>
</dbReference>
<feature type="transmembrane region" description="Helical" evidence="7">
    <location>
        <begin position="350"/>
        <end position="371"/>
    </location>
</feature>
<dbReference type="SUPFAM" id="SSF54862">
    <property type="entry name" value="4Fe-4S ferredoxins"/>
    <property type="match status" value="1"/>
</dbReference>
<dbReference type="InterPro" id="IPR051684">
    <property type="entry name" value="Electron_Trans/Redox"/>
</dbReference>
<dbReference type="EMBL" id="MQWD01000001">
    <property type="protein sequence ID" value="PAP75909.1"/>
    <property type="molecule type" value="Genomic_DNA"/>
</dbReference>
<comment type="caution">
    <text evidence="9">The sequence shown here is derived from an EMBL/GenBank/DDBJ whole genome shotgun (WGS) entry which is preliminary data.</text>
</comment>
<feature type="transmembrane region" description="Helical" evidence="7">
    <location>
        <begin position="165"/>
        <end position="186"/>
    </location>
</feature>